<dbReference type="AlphaFoldDB" id="S5ZA28"/>
<dbReference type="EMBL" id="CP006646">
    <property type="protein sequence ID" value="AGT36225.1"/>
    <property type="molecule type" value="Genomic_DNA"/>
</dbReference>
<protein>
    <submittedName>
        <fullName evidence="1">Uncharacterized protein</fullName>
    </submittedName>
</protein>
<dbReference type="Proteomes" id="UP000015543">
    <property type="component" value="Chromosome"/>
</dbReference>
<reference evidence="1 2" key="1">
    <citation type="journal article" date="2013" name="Genome Announc.">
        <title>Complete Genomic Sequence of 'Thermofilum adornatus' Strain 1910bT, a Hyperthermophilic Anaerobic Organotrophic Crenarchaeon.</title>
        <authorList>
            <person name="Dominova I.N."/>
            <person name="Kublanov I.V."/>
            <person name="Podosokorskaya O.A."/>
            <person name="Derbikova K.S."/>
            <person name="Patrushev M.V."/>
            <person name="Toshchakov S.V."/>
        </authorList>
    </citation>
    <scope>NUCLEOTIDE SEQUENCE [LARGE SCALE GENOMIC DNA]</scope>
    <source>
        <strain evidence="2">1910b</strain>
    </source>
</reference>
<evidence type="ECO:0000313" key="2">
    <source>
        <dbReference type="Proteomes" id="UP000015543"/>
    </source>
</evidence>
<evidence type="ECO:0000313" key="1">
    <source>
        <dbReference type="EMBL" id="AGT36225.1"/>
    </source>
</evidence>
<organism evidence="1 2">
    <name type="scientific">Thermofilum adornatum</name>
    <dbReference type="NCBI Taxonomy" id="1365176"/>
    <lineage>
        <taxon>Archaea</taxon>
        <taxon>Thermoproteota</taxon>
        <taxon>Thermoprotei</taxon>
        <taxon>Thermofilales</taxon>
        <taxon>Thermofilaceae</taxon>
        <taxon>Thermofilum</taxon>
    </lineage>
</organism>
<name>S5ZA28_9CREN</name>
<accession>S5ZA28</accession>
<gene>
    <name evidence="1" type="ORF">N186_09450</name>
</gene>
<dbReference type="HOGENOM" id="CLU_3408384_0_0_2"/>
<keyword evidence="2" id="KW-1185">Reference proteome</keyword>
<sequence>MSYVSELFVEIPYPMDGLFGRKHERKKRF</sequence>
<dbReference type="KEGG" id="thb:N186_09450"/>
<proteinExistence type="predicted"/>